<evidence type="ECO:0008006" key="2">
    <source>
        <dbReference type="Google" id="ProtNLM"/>
    </source>
</evidence>
<organism evidence="1">
    <name type="scientific">hydrothermal vent metagenome</name>
    <dbReference type="NCBI Taxonomy" id="652676"/>
    <lineage>
        <taxon>unclassified sequences</taxon>
        <taxon>metagenomes</taxon>
        <taxon>ecological metagenomes</taxon>
    </lineage>
</organism>
<accession>A0A3B0YV06</accession>
<dbReference type="AlphaFoldDB" id="A0A3B0YV06"/>
<reference evidence="1" key="1">
    <citation type="submission" date="2018-06" db="EMBL/GenBank/DDBJ databases">
        <authorList>
            <person name="Zhirakovskaya E."/>
        </authorList>
    </citation>
    <scope>NUCLEOTIDE SEQUENCE</scope>
</reference>
<sequence>MDSATQRQLARQSIAYKSAIRRDVQQAWRKAPGTKSGMSCVVRVKQIPGGEVVDVGIVNCNTDDANFRRSVMNAVYKASPLPRPADSALFARELEFLFTPQK</sequence>
<dbReference type="Gene3D" id="3.30.1150.10">
    <property type="match status" value="1"/>
</dbReference>
<gene>
    <name evidence="1" type="ORF">MNBD_GAMMA16-387</name>
</gene>
<dbReference type="EMBL" id="UOFO01000003">
    <property type="protein sequence ID" value="VAW83251.1"/>
    <property type="molecule type" value="Genomic_DNA"/>
</dbReference>
<evidence type="ECO:0000313" key="1">
    <source>
        <dbReference type="EMBL" id="VAW83251.1"/>
    </source>
</evidence>
<protein>
    <recommendedName>
        <fullName evidence="2">TolA protein</fullName>
    </recommendedName>
</protein>
<dbReference type="SUPFAM" id="SSF74653">
    <property type="entry name" value="TolA/TonB C-terminal domain"/>
    <property type="match status" value="1"/>
</dbReference>
<proteinExistence type="predicted"/>
<dbReference type="Pfam" id="PF13103">
    <property type="entry name" value="TonB_2"/>
    <property type="match status" value="1"/>
</dbReference>
<name>A0A3B0YV06_9ZZZZ</name>